<accession>A0A8J2FML6</accession>
<dbReference type="Proteomes" id="UP000663859">
    <property type="component" value="Unassembled WGS sequence"/>
</dbReference>
<name>A0A8J2FML6_9BACT</name>
<organism evidence="2 3">
    <name type="scientific">Candidatus Methylacidithermus pantelleriae</name>
    <dbReference type="NCBI Taxonomy" id="2744239"/>
    <lineage>
        <taxon>Bacteria</taxon>
        <taxon>Pseudomonadati</taxon>
        <taxon>Verrucomicrobiota</taxon>
        <taxon>Methylacidiphilae</taxon>
        <taxon>Methylacidiphilales</taxon>
        <taxon>Methylacidiphilaceae</taxon>
        <taxon>Candidatus Methylacidithermus</taxon>
    </lineage>
</organism>
<evidence type="ECO:0000313" key="2">
    <source>
        <dbReference type="EMBL" id="CAF0689220.1"/>
    </source>
</evidence>
<sequence>MEGSRKEARRKKGHGARLWQCWLVAWLFPALWILAFLGIDLVVRERLGQWIELACAQKGIPLRIRHASWEGVGGWLLEDLSLGNALTTRHLRIRWNLWELLRRKRIALVEADHLVIRPQALAALFPSRPGQHHPADLGSSWVIGQLRIDQGVLQWQGLLSPLGTLTVAMGRSETMVIQEVPLGALVSGGLGLQWVETGRLVLDSPWDPLSPIASVENVRFRFSWGGLARGRIEEVEVLGPTVFLGPDLFWFFEEAKKGQAAGRGSSWTIDRLRIRAGRFVVSAFGAPQLALPFTFESDSKEVALNQLEDISVRGQFVILPGELDYPNYGIHLWLAGGSVGFSLPPGKPGVHNVVQVVRVPRARWKGVEVTDGWVTFTFDPKGIYGETGGKACKGYVKGGFAISFAHGYPWLGWLSLSQLEAGSFCKALGVPSQVVGLEGRANGKLLVQARGLEIQKTELGLSLPRGGTVRVRGIERFSRRIPAHGNPVQTKLAQWVLDSLASYPFDRAEFLVQYGVPETHARMEFWSHRRGYRGVFLHWIQEETKGSWTWLREWEQTQ</sequence>
<dbReference type="AlphaFoldDB" id="A0A8J2FML6"/>
<dbReference type="RefSeq" id="WP_174581651.1">
    <property type="nucleotide sequence ID" value="NZ_CAJNOB010000001.1"/>
</dbReference>
<keyword evidence="3" id="KW-1185">Reference proteome</keyword>
<keyword evidence="1" id="KW-0812">Transmembrane</keyword>
<evidence type="ECO:0000313" key="3">
    <source>
        <dbReference type="Proteomes" id="UP000663859"/>
    </source>
</evidence>
<keyword evidence="1" id="KW-0472">Membrane</keyword>
<keyword evidence="1" id="KW-1133">Transmembrane helix</keyword>
<protein>
    <submittedName>
        <fullName evidence="2">Uncharacterized protein</fullName>
    </submittedName>
</protein>
<dbReference type="EMBL" id="CAJNOB010000001">
    <property type="protein sequence ID" value="CAF0689220.1"/>
    <property type="molecule type" value="Genomic_DNA"/>
</dbReference>
<evidence type="ECO:0000256" key="1">
    <source>
        <dbReference type="SAM" id="Phobius"/>
    </source>
</evidence>
<reference evidence="2" key="1">
    <citation type="submission" date="2021-02" db="EMBL/GenBank/DDBJ databases">
        <authorList>
            <person name="Cremers G."/>
            <person name="Picone N."/>
        </authorList>
    </citation>
    <scope>NUCLEOTIDE SEQUENCE</scope>
    <source>
        <strain evidence="2">PQ17</strain>
    </source>
</reference>
<feature type="transmembrane region" description="Helical" evidence="1">
    <location>
        <begin position="21"/>
        <end position="39"/>
    </location>
</feature>
<comment type="caution">
    <text evidence="2">The sequence shown here is derived from an EMBL/GenBank/DDBJ whole genome shotgun (WGS) entry which is preliminary data.</text>
</comment>
<proteinExistence type="predicted"/>
<gene>
    <name evidence="2" type="ORF">MPNT_10150</name>
</gene>